<accession>A0A0K2V719</accession>
<feature type="transmembrane region" description="Helical" evidence="1">
    <location>
        <begin position="12"/>
        <end position="31"/>
    </location>
</feature>
<protein>
    <submittedName>
        <fullName evidence="2">Uncharacterized protein</fullName>
    </submittedName>
</protein>
<keyword evidence="1" id="KW-0812">Transmembrane</keyword>
<reference evidence="2" key="1">
    <citation type="submission" date="2014-05" db="EMBL/GenBank/DDBJ databases">
        <authorList>
            <person name="Chronopoulou M."/>
        </authorList>
    </citation>
    <scope>NUCLEOTIDE SEQUENCE</scope>
    <source>
        <tissue evidence="2">Whole organism</tissue>
    </source>
</reference>
<evidence type="ECO:0000256" key="1">
    <source>
        <dbReference type="SAM" id="Phobius"/>
    </source>
</evidence>
<keyword evidence="1" id="KW-0472">Membrane</keyword>
<sequence>MERDFTPLMKLSHKQILILRTSTILIFFVGINKLEKRYKKVFIAQRRLCIEIKSSFVKKKLCFILKVKDLLAHPRKKTKASNCSAIPTI</sequence>
<dbReference type="EMBL" id="HACA01028913">
    <property type="protein sequence ID" value="CDW46274.1"/>
    <property type="molecule type" value="Transcribed_RNA"/>
</dbReference>
<keyword evidence="1" id="KW-1133">Transmembrane helix</keyword>
<proteinExistence type="predicted"/>
<organism evidence="2">
    <name type="scientific">Lepeophtheirus salmonis</name>
    <name type="common">Salmon louse</name>
    <name type="synonym">Caligus salmonis</name>
    <dbReference type="NCBI Taxonomy" id="72036"/>
    <lineage>
        <taxon>Eukaryota</taxon>
        <taxon>Metazoa</taxon>
        <taxon>Ecdysozoa</taxon>
        <taxon>Arthropoda</taxon>
        <taxon>Crustacea</taxon>
        <taxon>Multicrustacea</taxon>
        <taxon>Hexanauplia</taxon>
        <taxon>Copepoda</taxon>
        <taxon>Siphonostomatoida</taxon>
        <taxon>Caligidae</taxon>
        <taxon>Lepeophtheirus</taxon>
    </lineage>
</organism>
<evidence type="ECO:0000313" key="2">
    <source>
        <dbReference type="EMBL" id="CDW46274.1"/>
    </source>
</evidence>
<name>A0A0K2V719_LEPSM</name>
<dbReference type="AlphaFoldDB" id="A0A0K2V719"/>